<dbReference type="EMBL" id="JAIWQS010000001">
    <property type="protein sequence ID" value="KAJ8774336.1"/>
    <property type="molecule type" value="Genomic_DNA"/>
</dbReference>
<feature type="compositionally biased region" description="Polar residues" evidence="1">
    <location>
        <begin position="513"/>
        <end position="526"/>
    </location>
</feature>
<feature type="compositionally biased region" description="Polar residues" evidence="1">
    <location>
        <begin position="449"/>
        <end position="463"/>
    </location>
</feature>
<keyword evidence="3" id="KW-1185">Reference proteome</keyword>
<name>A0AAV8U4W5_9ROSI</name>
<evidence type="ECO:0000313" key="3">
    <source>
        <dbReference type="Proteomes" id="UP001159364"/>
    </source>
</evidence>
<dbReference type="Proteomes" id="UP001159364">
    <property type="component" value="Linkage Group LG01"/>
</dbReference>
<feature type="region of interest" description="Disordered" evidence="1">
    <location>
        <begin position="268"/>
        <end position="295"/>
    </location>
</feature>
<feature type="compositionally biased region" description="Polar residues" evidence="1">
    <location>
        <begin position="275"/>
        <end position="295"/>
    </location>
</feature>
<feature type="region of interest" description="Disordered" evidence="1">
    <location>
        <begin position="191"/>
        <end position="211"/>
    </location>
</feature>
<gene>
    <name evidence="2" type="ORF">K2173_011585</name>
</gene>
<organism evidence="2 3">
    <name type="scientific">Erythroxylum novogranatense</name>
    <dbReference type="NCBI Taxonomy" id="1862640"/>
    <lineage>
        <taxon>Eukaryota</taxon>
        <taxon>Viridiplantae</taxon>
        <taxon>Streptophyta</taxon>
        <taxon>Embryophyta</taxon>
        <taxon>Tracheophyta</taxon>
        <taxon>Spermatophyta</taxon>
        <taxon>Magnoliopsida</taxon>
        <taxon>eudicotyledons</taxon>
        <taxon>Gunneridae</taxon>
        <taxon>Pentapetalae</taxon>
        <taxon>rosids</taxon>
        <taxon>fabids</taxon>
        <taxon>Malpighiales</taxon>
        <taxon>Erythroxylaceae</taxon>
        <taxon>Erythroxylum</taxon>
    </lineage>
</organism>
<comment type="caution">
    <text evidence="2">The sequence shown here is derived from an EMBL/GenBank/DDBJ whole genome shotgun (WGS) entry which is preliminary data.</text>
</comment>
<reference evidence="2 3" key="1">
    <citation type="submission" date="2021-09" db="EMBL/GenBank/DDBJ databases">
        <title>Genomic insights and catalytic innovation underlie evolution of tropane alkaloids biosynthesis.</title>
        <authorList>
            <person name="Wang Y.-J."/>
            <person name="Tian T."/>
            <person name="Huang J.-P."/>
            <person name="Huang S.-X."/>
        </authorList>
    </citation>
    <scope>NUCLEOTIDE SEQUENCE [LARGE SCALE GENOMIC DNA]</scope>
    <source>
        <strain evidence="2">KIB-2018</strain>
        <tissue evidence="2">Leaf</tissue>
    </source>
</reference>
<evidence type="ECO:0000256" key="1">
    <source>
        <dbReference type="SAM" id="MobiDB-lite"/>
    </source>
</evidence>
<dbReference type="AlphaFoldDB" id="A0AAV8U4W5"/>
<evidence type="ECO:0000313" key="2">
    <source>
        <dbReference type="EMBL" id="KAJ8774336.1"/>
    </source>
</evidence>
<feature type="region of interest" description="Disordered" evidence="1">
    <location>
        <begin position="1"/>
        <end position="24"/>
    </location>
</feature>
<sequence>MEKPSKLITKKRKRPSSEPCRIFTRSQAQIYHHRNRSGRARVDSFPHPRSNQVGIFSKTQFLSLDESPIRSQNFGDKDDWSRTPIKDLRTRRVFSPASITEQCGYGEGIKEYTKTIEEGSEGIVFQGNCLDNIDIKRNSDSVNVGEQKTRTNDAKEEESVQATPPDADIFGCHYDDKVAFLSQPLMEGHRDSEGFQDKNMNNASASRSVPRPRARVQVFKAPGSFGYRRLLPYLMDITKDNLSALGKVNCPKIESQLVLMDRTKRDNTVMEDQSVDSGAPSQDKVTTADGNNLDSTSIVRSVDSSKQFDPSTRASLPTSSFDECYPKSLVKGEIEAVGAGDSCEDKGLINSDTYLPSRMIDTPFIENSGDQRPVGGVQGGNDLLDAIDTNREISLIVENRASAVDETSLIVENHSSEVDGVCQDCGALKLNEAGFIKELDLDQSNQSNLDFNAQENGETSDGGFSTELGIDRTNQLGVNLPDTEEKGKLSDTGKKDDDNSSLLSDELDYSNNESVHLTGSDGSNFSKTEKLENVANRVSSVFQSTGQVLGKPFLGSGPRYNQCAQDKRVDCNSRSKLGLNPCSRLRLFKTPGSLSYRRLLPHLINISKDLSGTSGNMHCSKLDKGSEDLNSSSNFDLHKALDETCNNTTNQKKSERFLENSNAFSVLRPKDEQYKQLLQLPGFHGITADSSPKSILRRNPRGCRGSCCCLNCTSFRLNAEKAFDFSKNLMLDAEEVAFDLIKENSELCDMLEKSAVSSDLNPNVCINQVKEACRKASEAAELARTRLEQMNYDLSIHCRITVCWIQAFTISFLLLFPAQLY</sequence>
<protein>
    <submittedName>
        <fullName evidence="2">Uncharacterized protein</fullName>
    </submittedName>
</protein>
<feature type="compositionally biased region" description="Low complexity" evidence="1">
    <location>
        <begin position="500"/>
        <end position="512"/>
    </location>
</feature>
<feature type="region of interest" description="Disordered" evidence="1">
    <location>
        <begin position="449"/>
        <end position="526"/>
    </location>
</feature>
<feature type="region of interest" description="Disordered" evidence="1">
    <location>
        <begin position="141"/>
        <end position="166"/>
    </location>
</feature>
<accession>A0AAV8U4W5</accession>
<dbReference type="PANTHER" id="PTHR34461:SF4">
    <property type="entry name" value="OS01G0101800 PROTEIN"/>
    <property type="match status" value="1"/>
</dbReference>
<proteinExistence type="predicted"/>
<feature type="compositionally biased region" description="Basic and acidic residues" evidence="1">
    <location>
        <begin position="483"/>
        <end position="498"/>
    </location>
</feature>
<dbReference type="PANTHER" id="PTHR34461">
    <property type="entry name" value="EXPRESSED PROTEIN"/>
    <property type="match status" value="1"/>
</dbReference>
<feature type="compositionally biased region" description="Basic and acidic residues" evidence="1">
    <location>
        <begin position="147"/>
        <end position="158"/>
    </location>
</feature>